<organism evidence="7 8">
    <name type="scientific">Flintibacter hominis</name>
    <dbReference type="NCBI Taxonomy" id="2763048"/>
    <lineage>
        <taxon>Bacteria</taxon>
        <taxon>Bacillati</taxon>
        <taxon>Bacillota</taxon>
        <taxon>Clostridia</taxon>
        <taxon>Eubacteriales</taxon>
        <taxon>Flintibacter</taxon>
    </lineage>
</organism>
<reference evidence="7" key="1">
    <citation type="submission" date="2020-08" db="EMBL/GenBank/DDBJ databases">
        <title>Genome public.</title>
        <authorList>
            <person name="Liu C."/>
            <person name="Sun Q."/>
        </authorList>
    </citation>
    <scope>NUCLEOTIDE SEQUENCE</scope>
    <source>
        <strain evidence="7">NSJ-23</strain>
    </source>
</reference>
<dbReference type="Proteomes" id="UP000628736">
    <property type="component" value="Unassembled WGS sequence"/>
</dbReference>
<dbReference type="InterPro" id="IPR036505">
    <property type="entry name" value="Amidase/PGRP_sf"/>
</dbReference>
<evidence type="ECO:0000256" key="1">
    <source>
        <dbReference type="ARBA" id="ARBA00001561"/>
    </source>
</evidence>
<dbReference type="PANTHER" id="PTHR30417">
    <property type="entry name" value="N-ACETYLMURAMOYL-L-ALANINE AMIDASE AMID"/>
    <property type="match status" value="1"/>
</dbReference>
<dbReference type="EC" id="3.5.1.28" evidence="2"/>
<evidence type="ECO:0000256" key="4">
    <source>
        <dbReference type="ARBA" id="ARBA00022801"/>
    </source>
</evidence>
<evidence type="ECO:0000256" key="3">
    <source>
        <dbReference type="ARBA" id="ARBA00022737"/>
    </source>
</evidence>
<dbReference type="PANTHER" id="PTHR30417:SF1">
    <property type="entry name" value="N-ACETYLMURAMOYL-L-ALANINE AMIDASE AMID"/>
    <property type="match status" value="1"/>
</dbReference>
<evidence type="ECO:0000313" key="8">
    <source>
        <dbReference type="Proteomes" id="UP000628736"/>
    </source>
</evidence>
<dbReference type="PROSITE" id="PS51272">
    <property type="entry name" value="SLH"/>
    <property type="match status" value="1"/>
</dbReference>
<gene>
    <name evidence="7" type="ORF">H8S11_05170</name>
</gene>
<comment type="catalytic activity">
    <reaction evidence="1">
        <text>Hydrolyzes the link between N-acetylmuramoyl residues and L-amino acid residues in certain cell-wall glycopeptides.</text>
        <dbReference type="EC" id="3.5.1.28"/>
    </reaction>
</comment>
<keyword evidence="3" id="KW-0677">Repeat</keyword>
<protein>
    <recommendedName>
        <fullName evidence="2">N-acetylmuramoyl-L-alanine amidase</fullName>
        <ecNumber evidence="2">3.5.1.28</ecNumber>
    </recommendedName>
</protein>
<dbReference type="GO" id="GO:0071555">
    <property type="term" value="P:cell wall organization"/>
    <property type="evidence" value="ECO:0007669"/>
    <property type="project" value="UniProtKB-KW"/>
</dbReference>
<accession>A0A8J6M7Y7</accession>
<dbReference type="AlphaFoldDB" id="A0A8J6M7Y7"/>
<evidence type="ECO:0000313" key="7">
    <source>
        <dbReference type="EMBL" id="MBC5722197.1"/>
    </source>
</evidence>
<dbReference type="SUPFAM" id="SSF55846">
    <property type="entry name" value="N-acetylmuramoyl-L-alanine amidase-like"/>
    <property type="match status" value="1"/>
</dbReference>
<comment type="caution">
    <text evidence="7">The sequence shown here is derived from an EMBL/GenBank/DDBJ whole genome shotgun (WGS) entry which is preliminary data.</text>
</comment>
<name>A0A8J6M7Y7_9FIRM</name>
<evidence type="ECO:0000256" key="5">
    <source>
        <dbReference type="ARBA" id="ARBA00023316"/>
    </source>
</evidence>
<sequence>MRLRKQYLTKNDCYRAGRTIRPLGIMIHSTGANNPSVARYVPGDDVIGRNQYGNDWDRPGLEKCAHAFVGRFADGLVGTVQTLPWNRRGWHCGRGKNGSANDTHISFEICEDGLEDASYFKAVYQEAVELTASLCKEYNLDPLADGVVICHQEGYRRGIASNHGDVLHWFPKFGKTMDDFRADVARWMEGEDETVTYEQWKEYMDRYRRELGTQPASQWAVPYINKAIDAGRMDEVNGSIERPQDFVTRQELATVVSNL</sequence>
<proteinExistence type="predicted"/>
<dbReference type="GO" id="GO:0009253">
    <property type="term" value="P:peptidoglycan catabolic process"/>
    <property type="evidence" value="ECO:0007669"/>
    <property type="project" value="InterPro"/>
</dbReference>
<evidence type="ECO:0000259" key="6">
    <source>
        <dbReference type="PROSITE" id="PS51272"/>
    </source>
</evidence>
<dbReference type="Pfam" id="PF01510">
    <property type="entry name" value="Amidase_2"/>
    <property type="match status" value="1"/>
</dbReference>
<dbReference type="CDD" id="cd06583">
    <property type="entry name" value="PGRP"/>
    <property type="match status" value="1"/>
</dbReference>
<dbReference type="SMART" id="SM00644">
    <property type="entry name" value="Ami_2"/>
    <property type="match status" value="1"/>
</dbReference>
<dbReference type="InterPro" id="IPR002502">
    <property type="entry name" value="Amidase_domain"/>
</dbReference>
<feature type="domain" description="SLH" evidence="6">
    <location>
        <begin position="207"/>
        <end position="259"/>
    </location>
</feature>
<dbReference type="GO" id="GO:0009254">
    <property type="term" value="P:peptidoglycan turnover"/>
    <property type="evidence" value="ECO:0007669"/>
    <property type="project" value="TreeGrafter"/>
</dbReference>
<keyword evidence="4" id="KW-0378">Hydrolase</keyword>
<dbReference type="RefSeq" id="WP_186852446.1">
    <property type="nucleotide sequence ID" value="NZ_JACOPO010000003.1"/>
</dbReference>
<keyword evidence="5" id="KW-0961">Cell wall biogenesis/degradation</keyword>
<evidence type="ECO:0000256" key="2">
    <source>
        <dbReference type="ARBA" id="ARBA00011901"/>
    </source>
</evidence>
<dbReference type="EMBL" id="JACOPO010000003">
    <property type="protein sequence ID" value="MBC5722197.1"/>
    <property type="molecule type" value="Genomic_DNA"/>
</dbReference>
<dbReference type="Gene3D" id="3.40.80.10">
    <property type="entry name" value="Peptidoglycan recognition protein-like"/>
    <property type="match status" value="1"/>
</dbReference>
<dbReference type="InterPro" id="IPR051206">
    <property type="entry name" value="NAMLAA_amidase_2"/>
</dbReference>
<keyword evidence="8" id="KW-1185">Reference proteome</keyword>
<dbReference type="GO" id="GO:0008745">
    <property type="term" value="F:N-acetylmuramoyl-L-alanine amidase activity"/>
    <property type="evidence" value="ECO:0007669"/>
    <property type="project" value="UniProtKB-EC"/>
</dbReference>
<dbReference type="InterPro" id="IPR001119">
    <property type="entry name" value="SLH_dom"/>
</dbReference>